<dbReference type="SFLD" id="SFLDG00358">
    <property type="entry name" value="Main_(cytGST)"/>
    <property type="match status" value="1"/>
</dbReference>
<keyword evidence="4" id="KW-0216">Detoxification</keyword>
<dbReference type="Pfam" id="PF00043">
    <property type="entry name" value="GST_C"/>
    <property type="match status" value="1"/>
</dbReference>
<evidence type="ECO:0000256" key="5">
    <source>
        <dbReference type="ARBA" id="ARBA00022679"/>
    </source>
</evidence>
<keyword evidence="8" id="KW-0472">Membrane</keyword>
<keyword evidence="3" id="KW-0963">Cytoplasm</keyword>
<dbReference type="GO" id="GO:0004364">
    <property type="term" value="F:glutathione transferase activity"/>
    <property type="evidence" value="ECO:0000318"/>
    <property type="project" value="GO_Central"/>
</dbReference>
<dbReference type="PANTHER" id="PTHR11260:SF676">
    <property type="entry name" value="GLUTATHIONE S-TRANSFERASE U8"/>
    <property type="match status" value="1"/>
</dbReference>
<dbReference type="InterPro" id="IPR004045">
    <property type="entry name" value="Glutathione_S-Trfase_N"/>
</dbReference>
<evidence type="ECO:0000256" key="4">
    <source>
        <dbReference type="ARBA" id="ARBA00022575"/>
    </source>
</evidence>
<dbReference type="SFLD" id="SFLDG01152">
    <property type="entry name" value="Main.3:_Omega-_and_Tau-like"/>
    <property type="match status" value="1"/>
</dbReference>
<evidence type="ECO:0000259" key="10">
    <source>
        <dbReference type="PROSITE" id="PS50405"/>
    </source>
</evidence>
<dbReference type="InterPro" id="IPR004046">
    <property type="entry name" value="GST_C"/>
</dbReference>
<dbReference type="PANTHER" id="PTHR11260">
    <property type="entry name" value="GLUTATHIONE S-TRANSFERASE, GST, SUPERFAMILY, GST DOMAIN CONTAINING"/>
    <property type="match status" value="1"/>
</dbReference>
<feature type="transmembrane region" description="Helical" evidence="8">
    <location>
        <begin position="253"/>
        <end position="269"/>
    </location>
</feature>
<feature type="transmembrane region" description="Helical" evidence="8">
    <location>
        <begin position="228"/>
        <end position="247"/>
    </location>
</feature>
<dbReference type="SFLD" id="SFLDS00019">
    <property type="entry name" value="Glutathione_Transferase_(cytos"/>
    <property type="match status" value="1"/>
</dbReference>
<dbReference type="Gene3D" id="3.40.30.10">
    <property type="entry name" value="Glutaredoxin"/>
    <property type="match status" value="1"/>
</dbReference>
<dbReference type="FunFam" id="3.40.30.10:FF:000014">
    <property type="entry name" value="Tau class glutathione S-transferase"/>
    <property type="match status" value="1"/>
</dbReference>
<evidence type="ECO:0000256" key="2">
    <source>
        <dbReference type="ARBA" id="ARBA00012452"/>
    </source>
</evidence>
<dbReference type="FunFam" id="1.20.1050.10:FF:000012">
    <property type="entry name" value="Tau class glutathione S-transferase"/>
    <property type="match status" value="1"/>
</dbReference>
<keyword evidence="8" id="KW-0812">Transmembrane</keyword>
<dbReference type="Pfam" id="PF02798">
    <property type="entry name" value="GST_N"/>
    <property type="match status" value="1"/>
</dbReference>
<comment type="similarity">
    <text evidence="6">Belongs to the GST superfamily. Tau family.</text>
</comment>
<comment type="subcellular location">
    <subcellularLocation>
        <location evidence="1">Cytoplasm</location>
        <location evidence="1">Cytosol</location>
    </subcellularLocation>
</comment>
<dbReference type="InParanoid" id="A0A059A708"/>
<dbReference type="STRING" id="71139.A0A059A708"/>
<evidence type="ECO:0000313" key="11">
    <source>
        <dbReference type="EMBL" id="KCW49509.1"/>
    </source>
</evidence>
<dbReference type="GO" id="GO:0005829">
    <property type="term" value="C:cytosol"/>
    <property type="evidence" value="ECO:0007669"/>
    <property type="project" value="UniProtKB-SubCell"/>
</dbReference>
<dbReference type="Gene3D" id="1.20.1050.10">
    <property type="match status" value="1"/>
</dbReference>
<dbReference type="EMBL" id="KK198763">
    <property type="protein sequence ID" value="KCW49509.1"/>
    <property type="molecule type" value="Genomic_DNA"/>
</dbReference>
<evidence type="ECO:0000259" key="9">
    <source>
        <dbReference type="PROSITE" id="PS50404"/>
    </source>
</evidence>
<organism evidence="11">
    <name type="scientific">Eucalyptus grandis</name>
    <name type="common">Flooded gum</name>
    <dbReference type="NCBI Taxonomy" id="71139"/>
    <lineage>
        <taxon>Eukaryota</taxon>
        <taxon>Viridiplantae</taxon>
        <taxon>Streptophyta</taxon>
        <taxon>Embryophyta</taxon>
        <taxon>Tracheophyta</taxon>
        <taxon>Spermatophyta</taxon>
        <taxon>Magnoliopsida</taxon>
        <taxon>eudicotyledons</taxon>
        <taxon>Gunneridae</taxon>
        <taxon>Pentapetalae</taxon>
        <taxon>rosids</taxon>
        <taxon>malvids</taxon>
        <taxon>Myrtales</taxon>
        <taxon>Myrtaceae</taxon>
        <taxon>Myrtoideae</taxon>
        <taxon>Eucalypteae</taxon>
        <taxon>Eucalyptus</taxon>
    </lineage>
</organism>
<protein>
    <recommendedName>
        <fullName evidence="2">glutathione transferase</fullName>
        <ecNumber evidence="2">2.5.1.18</ecNumber>
    </recommendedName>
</protein>
<dbReference type="PROSITE" id="PS50404">
    <property type="entry name" value="GST_NTER"/>
    <property type="match status" value="1"/>
</dbReference>
<reference evidence="11" key="1">
    <citation type="submission" date="2013-07" db="EMBL/GenBank/DDBJ databases">
        <title>The genome of Eucalyptus grandis.</title>
        <authorList>
            <person name="Schmutz J."/>
            <person name="Hayes R."/>
            <person name="Myburg A."/>
            <person name="Tuskan G."/>
            <person name="Grattapaglia D."/>
            <person name="Rokhsar D.S."/>
        </authorList>
    </citation>
    <scope>NUCLEOTIDE SEQUENCE</scope>
    <source>
        <tissue evidence="11">Leaf extractions</tissue>
    </source>
</reference>
<evidence type="ECO:0000256" key="3">
    <source>
        <dbReference type="ARBA" id="ARBA00022490"/>
    </source>
</evidence>
<comment type="catalytic activity">
    <reaction evidence="7">
        <text>RX + glutathione = an S-substituted glutathione + a halide anion + H(+)</text>
        <dbReference type="Rhea" id="RHEA:16437"/>
        <dbReference type="ChEBI" id="CHEBI:15378"/>
        <dbReference type="ChEBI" id="CHEBI:16042"/>
        <dbReference type="ChEBI" id="CHEBI:17792"/>
        <dbReference type="ChEBI" id="CHEBI:57925"/>
        <dbReference type="ChEBI" id="CHEBI:90779"/>
        <dbReference type="EC" id="2.5.1.18"/>
    </reaction>
</comment>
<dbReference type="CDD" id="cd03185">
    <property type="entry name" value="GST_C_Tau"/>
    <property type="match status" value="1"/>
</dbReference>
<dbReference type="OMA" id="MEDYNAN"/>
<dbReference type="GO" id="GO:0005737">
    <property type="term" value="C:cytoplasm"/>
    <property type="evidence" value="ECO:0000318"/>
    <property type="project" value="GO_Central"/>
</dbReference>
<dbReference type="InterPro" id="IPR036249">
    <property type="entry name" value="Thioredoxin-like_sf"/>
</dbReference>
<proteinExistence type="inferred from homology"/>
<dbReference type="SUPFAM" id="SSF47616">
    <property type="entry name" value="GST C-terminal domain-like"/>
    <property type="match status" value="1"/>
</dbReference>
<feature type="domain" description="GST C-terminal" evidence="10">
    <location>
        <begin position="88"/>
        <end position="221"/>
    </location>
</feature>
<dbReference type="EC" id="2.5.1.18" evidence="2"/>
<dbReference type="InterPro" id="IPR010987">
    <property type="entry name" value="Glutathione-S-Trfase_C-like"/>
</dbReference>
<dbReference type="CDD" id="cd03058">
    <property type="entry name" value="GST_N_Tau"/>
    <property type="match status" value="1"/>
</dbReference>
<dbReference type="eggNOG" id="KOG0406">
    <property type="taxonomic scope" value="Eukaryota"/>
</dbReference>
<dbReference type="GO" id="GO:0006749">
    <property type="term" value="P:glutathione metabolic process"/>
    <property type="evidence" value="ECO:0000318"/>
    <property type="project" value="GO_Central"/>
</dbReference>
<dbReference type="GO" id="GO:0009407">
    <property type="term" value="P:toxin catabolic process"/>
    <property type="evidence" value="ECO:0007669"/>
    <property type="project" value="UniProtKB-ARBA"/>
</dbReference>
<gene>
    <name evidence="11" type="ORF">EUGRSUZ_K03030</name>
</gene>
<dbReference type="SUPFAM" id="SSF52833">
    <property type="entry name" value="Thioredoxin-like"/>
    <property type="match status" value="1"/>
</dbReference>
<evidence type="ECO:0000256" key="6">
    <source>
        <dbReference type="ARBA" id="ARBA00025743"/>
    </source>
</evidence>
<dbReference type="InterPro" id="IPR045074">
    <property type="entry name" value="GST_C_Tau"/>
</dbReference>
<dbReference type="AlphaFoldDB" id="A0A059A708"/>
<evidence type="ECO:0000256" key="1">
    <source>
        <dbReference type="ARBA" id="ARBA00004514"/>
    </source>
</evidence>
<accession>A0A059A708</accession>
<dbReference type="PROSITE" id="PS50405">
    <property type="entry name" value="GST_CTER"/>
    <property type="match status" value="1"/>
</dbReference>
<keyword evidence="5" id="KW-0808">Transferase</keyword>
<keyword evidence="8" id="KW-1133">Transmembrane helix</keyword>
<sequence>MGEELKLLGAWGSPFSWRVEIALKMKGVKYEYSEEDILHNKSPALLKFNPVHKKVPVLIHNGKPIVESHVILEYIDETWKDNLILPRDPYKRAMARFWAKFLDEKCMQTLWKSCTSIGAEREKAHEEARLLLSTLEGELKGKKFFGGETVGFVDIMANFVGYWVGVIQEAVGADVLTEGEFPLLCKWAEEFQNRPVIKENLPPKDKFLAFFKVQAEMITSFYKNKREFWVFLGLWFDWVLCVCVMSFFAVIKVYSNGILGVCCFLIVIVRDNDESQFN</sequence>
<evidence type="ECO:0000256" key="8">
    <source>
        <dbReference type="SAM" id="Phobius"/>
    </source>
</evidence>
<dbReference type="Gramene" id="KCW49509">
    <property type="protein sequence ID" value="KCW49509"/>
    <property type="gene ID" value="EUGRSUZ_K03030"/>
</dbReference>
<dbReference type="FunCoup" id="A0A059A708">
    <property type="interactions" value="249"/>
</dbReference>
<dbReference type="InterPro" id="IPR045073">
    <property type="entry name" value="Omega/Tau-like"/>
</dbReference>
<dbReference type="InterPro" id="IPR036282">
    <property type="entry name" value="Glutathione-S-Trfase_C_sf"/>
</dbReference>
<evidence type="ECO:0000256" key="7">
    <source>
        <dbReference type="ARBA" id="ARBA00047960"/>
    </source>
</evidence>
<dbReference type="InterPro" id="IPR040079">
    <property type="entry name" value="Glutathione_S-Trfase"/>
</dbReference>
<feature type="domain" description="GST N-terminal" evidence="9">
    <location>
        <begin position="3"/>
        <end position="83"/>
    </location>
</feature>
<name>A0A059A708_EUCGR</name>